<gene>
    <name evidence="1" type="ORF">MIMGU_mgv1a021746mg</name>
</gene>
<keyword evidence="2" id="KW-1185">Reference proteome</keyword>
<dbReference type="PANTHER" id="PTHR33103:SF27">
    <property type="entry name" value="OS04G0594700 PROTEIN"/>
    <property type="match status" value="1"/>
</dbReference>
<reference evidence="1 2" key="1">
    <citation type="journal article" date="2013" name="Proc. Natl. Acad. Sci. U.S.A.">
        <title>Fine-scale variation in meiotic recombination in Mimulus inferred from population shotgun sequencing.</title>
        <authorList>
            <person name="Hellsten U."/>
            <person name="Wright K.M."/>
            <person name="Jenkins J."/>
            <person name="Shu S."/>
            <person name="Yuan Y."/>
            <person name="Wessler S.R."/>
            <person name="Schmutz J."/>
            <person name="Willis J.H."/>
            <person name="Rokhsar D.S."/>
        </authorList>
    </citation>
    <scope>NUCLEOTIDE SEQUENCE [LARGE SCALE GENOMIC DNA]</scope>
    <source>
        <strain evidence="2">cv. DUN x IM62</strain>
    </source>
</reference>
<dbReference type="Proteomes" id="UP000030748">
    <property type="component" value="Unassembled WGS sequence"/>
</dbReference>
<dbReference type="InterPro" id="IPR007750">
    <property type="entry name" value="DUF674"/>
</dbReference>
<evidence type="ECO:0008006" key="3">
    <source>
        <dbReference type="Google" id="ProtNLM"/>
    </source>
</evidence>
<dbReference type="Pfam" id="PF05056">
    <property type="entry name" value="DUF674"/>
    <property type="match status" value="2"/>
</dbReference>
<evidence type="ECO:0000313" key="1">
    <source>
        <dbReference type="EMBL" id="EYU34002.1"/>
    </source>
</evidence>
<evidence type="ECO:0000313" key="2">
    <source>
        <dbReference type="Proteomes" id="UP000030748"/>
    </source>
</evidence>
<dbReference type="AlphaFoldDB" id="A0A022QZX7"/>
<proteinExistence type="predicted"/>
<accession>A0A022QZX7</accession>
<dbReference type="PANTHER" id="PTHR33103">
    <property type="entry name" value="OS01G0153900 PROTEIN"/>
    <property type="match status" value="1"/>
</dbReference>
<sequence>MSDDNEAKFSLKVMINKQKTKVLFAEVDSDFADVLLSFLTLPLGKIVRVLKKHYGEDQETRVSIGSLTTLYAGLANLDSVHFSTEVDKQTLLNPISSFDAELGKLKLDISDSKSTKYFTCGNWHCVYSSSLNISIHCDTGRCLCGSMMNREVIIINKSQVDNGGGCGVFTMDKVSFLISDDLRMVPNNMMDLLKASLLTSTPLSDLIVNKLEADSGTSRSEPGILIRAEEKGATSNPNKMLLNVMVQKSTNKLLFAQADEDFVDFLFSLLTIPLGGVECLLDGNTCLTSIDNLYASIADLINDKYLASTDIKKKLMNPKLPQGYTSKKQILPLSEQVVLYYCREYSQYKDWLSYSSAAADPVIRYH</sequence>
<dbReference type="eggNOG" id="ENOG502RI50">
    <property type="taxonomic scope" value="Eukaryota"/>
</dbReference>
<protein>
    <recommendedName>
        <fullName evidence="3">DUF674 domain-containing protein</fullName>
    </recommendedName>
</protein>
<dbReference type="STRING" id="4155.A0A022QZX7"/>
<dbReference type="EMBL" id="KI630735">
    <property type="protein sequence ID" value="EYU34002.1"/>
    <property type="molecule type" value="Genomic_DNA"/>
</dbReference>
<organism evidence="1 2">
    <name type="scientific">Erythranthe guttata</name>
    <name type="common">Yellow monkey flower</name>
    <name type="synonym">Mimulus guttatus</name>
    <dbReference type="NCBI Taxonomy" id="4155"/>
    <lineage>
        <taxon>Eukaryota</taxon>
        <taxon>Viridiplantae</taxon>
        <taxon>Streptophyta</taxon>
        <taxon>Embryophyta</taxon>
        <taxon>Tracheophyta</taxon>
        <taxon>Spermatophyta</taxon>
        <taxon>Magnoliopsida</taxon>
        <taxon>eudicotyledons</taxon>
        <taxon>Gunneridae</taxon>
        <taxon>Pentapetalae</taxon>
        <taxon>asterids</taxon>
        <taxon>lamiids</taxon>
        <taxon>Lamiales</taxon>
        <taxon>Phrymaceae</taxon>
        <taxon>Erythranthe</taxon>
    </lineage>
</organism>
<name>A0A022QZX7_ERYGU</name>